<comment type="caution">
    <text evidence="5">The sequence shown here is derived from an EMBL/GenBank/DDBJ whole genome shotgun (WGS) entry which is preliminary data.</text>
</comment>
<keyword evidence="2" id="KW-0227">DNA damage</keyword>
<feature type="compositionally biased region" description="Basic and acidic residues" evidence="4">
    <location>
        <begin position="186"/>
        <end position="203"/>
    </location>
</feature>
<dbReference type="AlphaFoldDB" id="A0A951UQ70"/>
<keyword evidence="3" id="KW-0234">DNA repair</keyword>
<evidence type="ECO:0000256" key="2">
    <source>
        <dbReference type="ARBA" id="ARBA00022763"/>
    </source>
</evidence>
<protein>
    <submittedName>
        <fullName evidence="5">Uncharacterized protein</fullName>
    </submittedName>
</protein>
<name>A0A951UQ70_9CYAN</name>
<gene>
    <name evidence="5" type="ORF">KME15_27315</name>
</gene>
<evidence type="ECO:0000256" key="4">
    <source>
        <dbReference type="SAM" id="MobiDB-lite"/>
    </source>
</evidence>
<dbReference type="Proteomes" id="UP000757435">
    <property type="component" value="Unassembled WGS sequence"/>
</dbReference>
<reference evidence="5" key="2">
    <citation type="journal article" date="2022" name="Microbiol. Resour. Announc.">
        <title>Metagenome Sequencing to Explore Phylogenomics of Terrestrial Cyanobacteria.</title>
        <authorList>
            <person name="Ward R.D."/>
            <person name="Stajich J.E."/>
            <person name="Johansen J.R."/>
            <person name="Huntemann M."/>
            <person name="Clum A."/>
            <person name="Foster B."/>
            <person name="Foster B."/>
            <person name="Roux S."/>
            <person name="Palaniappan K."/>
            <person name="Varghese N."/>
            <person name="Mukherjee S."/>
            <person name="Reddy T.B.K."/>
            <person name="Daum C."/>
            <person name="Copeland A."/>
            <person name="Chen I.A."/>
            <person name="Ivanova N.N."/>
            <person name="Kyrpides N.C."/>
            <person name="Shapiro N."/>
            <person name="Eloe-Fadrosh E.A."/>
            <person name="Pietrasiak N."/>
        </authorList>
    </citation>
    <scope>NUCLEOTIDE SEQUENCE</scope>
    <source>
        <strain evidence="5">UHER 2000/2452</strain>
    </source>
</reference>
<accession>A0A951UQ70</accession>
<evidence type="ECO:0000256" key="1">
    <source>
        <dbReference type="ARBA" id="ARBA00006638"/>
    </source>
</evidence>
<dbReference type="GO" id="GO:0006281">
    <property type="term" value="P:DNA repair"/>
    <property type="evidence" value="ECO:0007669"/>
    <property type="project" value="UniProtKB-KW"/>
</dbReference>
<comment type="similarity">
    <text evidence="1">Belongs to the RAD52 family.</text>
</comment>
<dbReference type="InterPro" id="IPR041247">
    <property type="entry name" value="Rad52_fam"/>
</dbReference>
<dbReference type="EMBL" id="JAHHHD010000071">
    <property type="protein sequence ID" value="MBW4662377.1"/>
    <property type="molecule type" value="Genomic_DNA"/>
</dbReference>
<dbReference type="Pfam" id="PF04098">
    <property type="entry name" value="Rad52_Rad22"/>
    <property type="match status" value="1"/>
</dbReference>
<sequence>MDIRDITTQLKAWFPPEAHRERDLPGGSKWFYIPWQTIRERFDEVCPDWEVSYSAPSYLGDYCAITCTITIGGIAKQGVGNAEIMLLSSSGKNMARGTPIERATADAFKNAAEVWGVARYLDEQTDSKTKADFVRYMQHAGDGRAADFHHRNVGNLPARSSATKIQAKPFGQSSFGQPSAKPVVKNTREISREEWESKRQQAG</sequence>
<reference evidence="5" key="1">
    <citation type="submission" date="2021-05" db="EMBL/GenBank/DDBJ databases">
        <authorList>
            <person name="Pietrasiak N."/>
            <person name="Ward R."/>
            <person name="Stajich J.E."/>
            <person name="Kurbessoian T."/>
        </authorList>
    </citation>
    <scope>NUCLEOTIDE SEQUENCE</scope>
    <source>
        <strain evidence="5">UHER 2000/2452</strain>
    </source>
</reference>
<evidence type="ECO:0000313" key="5">
    <source>
        <dbReference type="EMBL" id="MBW4662377.1"/>
    </source>
</evidence>
<feature type="region of interest" description="Disordered" evidence="4">
    <location>
        <begin position="166"/>
        <end position="203"/>
    </location>
</feature>
<organism evidence="5 6">
    <name type="scientific">Drouetiella hepatica Uher 2000/2452</name>
    <dbReference type="NCBI Taxonomy" id="904376"/>
    <lineage>
        <taxon>Bacteria</taxon>
        <taxon>Bacillati</taxon>
        <taxon>Cyanobacteriota</taxon>
        <taxon>Cyanophyceae</taxon>
        <taxon>Oculatellales</taxon>
        <taxon>Oculatellaceae</taxon>
        <taxon>Drouetiella</taxon>
    </lineage>
</organism>
<evidence type="ECO:0000313" key="6">
    <source>
        <dbReference type="Proteomes" id="UP000757435"/>
    </source>
</evidence>
<evidence type="ECO:0000256" key="3">
    <source>
        <dbReference type="ARBA" id="ARBA00023204"/>
    </source>
</evidence>
<proteinExistence type="inferred from homology"/>